<feature type="transmembrane region" description="Helical" evidence="6">
    <location>
        <begin position="400"/>
        <end position="418"/>
    </location>
</feature>
<feature type="transmembrane region" description="Helical" evidence="6">
    <location>
        <begin position="331"/>
        <end position="355"/>
    </location>
</feature>
<feature type="transmembrane region" description="Helical" evidence="6">
    <location>
        <begin position="84"/>
        <end position="103"/>
    </location>
</feature>
<dbReference type="Proteomes" id="UP000189818">
    <property type="component" value="Unassembled WGS sequence"/>
</dbReference>
<feature type="transmembrane region" description="Helical" evidence="6">
    <location>
        <begin position="21"/>
        <end position="41"/>
    </location>
</feature>
<dbReference type="Pfam" id="PF07690">
    <property type="entry name" value="MFS_1"/>
    <property type="match status" value="1"/>
</dbReference>
<feature type="transmembrane region" description="Helical" evidence="6">
    <location>
        <begin position="367"/>
        <end position="388"/>
    </location>
</feature>
<dbReference type="GO" id="GO:0016020">
    <property type="term" value="C:membrane"/>
    <property type="evidence" value="ECO:0007669"/>
    <property type="project" value="UniProtKB-SubCell"/>
</dbReference>
<dbReference type="PROSITE" id="PS50850">
    <property type="entry name" value="MFS"/>
    <property type="match status" value="1"/>
</dbReference>
<evidence type="ECO:0000313" key="9">
    <source>
        <dbReference type="Proteomes" id="UP000189818"/>
    </source>
</evidence>
<evidence type="ECO:0000256" key="6">
    <source>
        <dbReference type="SAM" id="Phobius"/>
    </source>
</evidence>
<dbReference type="Gene3D" id="1.20.1250.20">
    <property type="entry name" value="MFS general substrate transporter like domains"/>
    <property type="match status" value="1"/>
</dbReference>
<feature type="transmembrane region" description="Helical" evidence="6">
    <location>
        <begin position="186"/>
        <end position="208"/>
    </location>
</feature>
<keyword evidence="2" id="KW-0813">Transport</keyword>
<feature type="domain" description="Major facilitator superfamily (MFS) profile" evidence="7">
    <location>
        <begin position="19"/>
        <end position="424"/>
    </location>
</feature>
<feature type="transmembrane region" description="Helical" evidence="6">
    <location>
        <begin position="53"/>
        <end position="72"/>
    </location>
</feature>
<dbReference type="InterPro" id="IPR044770">
    <property type="entry name" value="MFS_spinster-like"/>
</dbReference>
<dbReference type="STRING" id="439228.SAMN06295920_104423"/>
<organism evidence="8 9">
    <name type="scientific">Rhizorhabdus histidinilytica</name>
    <dbReference type="NCBI Taxonomy" id="439228"/>
    <lineage>
        <taxon>Bacteria</taxon>
        <taxon>Pseudomonadati</taxon>
        <taxon>Pseudomonadota</taxon>
        <taxon>Alphaproteobacteria</taxon>
        <taxon>Sphingomonadales</taxon>
        <taxon>Sphingomonadaceae</taxon>
        <taxon>Rhizorhabdus</taxon>
    </lineage>
</organism>
<evidence type="ECO:0000256" key="1">
    <source>
        <dbReference type="ARBA" id="ARBA00004141"/>
    </source>
</evidence>
<dbReference type="EMBL" id="FUYM01000004">
    <property type="protein sequence ID" value="SKB64556.1"/>
    <property type="molecule type" value="Genomic_DNA"/>
</dbReference>
<sequence>MKDDIGDRHYPDLGVARRAQILFVAIAFFTAMDIYVISLLVEPIKHELGLSDVQVGLANTTVLYAAYALFCIPMGMLVDRVNRVWMLVAAMLLWCTGLVITALSGGLWPLMLSKAVLGIANAITLPAAMSLIGDYFAPRHRAMATSSYAIGQGLGQGGAIIIGGLGLGALAAVSAGPGGLPFGLSAWRVLSLAFAAGGVLLIPLLALLREPPRMEVRDRGGGTLVELWAFRTFLLPLLGGTTFLSGMSTGILSWIPPALTRLYGQQPADFAGWFGAVSLGASVVGLLAGGKLADHLLRRGDRGGITRPAAIAALLCAPASFLAMMPSLIGFAIAAVTFIVAYAIAISIPVIAINFRIPNELRGLVMGLYVVTVSLGGALSGPLVALVSEWLGGEARLGESMALVGAPLAMLASLCLWWTTRRPSAGTGVSPDLALTGPARQ</sequence>
<dbReference type="GO" id="GO:0022857">
    <property type="term" value="F:transmembrane transporter activity"/>
    <property type="evidence" value="ECO:0007669"/>
    <property type="project" value="InterPro"/>
</dbReference>
<accession>A0A1T5CYY8</accession>
<dbReference type="PANTHER" id="PTHR23505">
    <property type="entry name" value="SPINSTER"/>
    <property type="match status" value="1"/>
</dbReference>
<dbReference type="InterPro" id="IPR036259">
    <property type="entry name" value="MFS_trans_sf"/>
</dbReference>
<dbReference type="PANTHER" id="PTHR23505:SF79">
    <property type="entry name" value="PROTEIN SPINSTER"/>
    <property type="match status" value="1"/>
</dbReference>
<comment type="subcellular location">
    <subcellularLocation>
        <location evidence="1">Membrane</location>
        <topology evidence="1">Multi-pass membrane protein</topology>
    </subcellularLocation>
</comment>
<dbReference type="InterPro" id="IPR011701">
    <property type="entry name" value="MFS"/>
</dbReference>
<evidence type="ECO:0000256" key="3">
    <source>
        <dbReference type="ARBA" id="ARBA00022692"/>
    </source>
</evidence>
<gene>
    <name evidence="8" type="ORF">SAMN06295920_104423</name>
</gene>
<feature type="transmembrane region" description="Helical" evidence="6">
    <location>
        <begin position="228"/>
        <end position="255"/>
    </location>
</feature>
<evidence type="ECO:0000313" key="8">
    <source>
        <dbReference type="EMBL" id="SKB64556.1"/>
    </source>
</evidence>
<evidence type="ECO:0000256" key="2">
    <source>
        <dbReference type="ARBA" id="ARBA00022448"/>
    </source>
</evidence>
<dbReference type="AlphaFoldDB" id="A0A1T5CYY8"/>
<dbReference type="InterPro" id="IPR020846">
    <property type="entry name" value="MFS_dom"/>
</dbReference>
<evidence type="ECO:0000256" key="5">
    <source>
        <dbReference type="ARBA" id="ARBA00023136"/>
    </source>
</evidence>
<dbReference type="SUPFAM" id="SSF103473">
    <property type="entry name" value="MFS general substrate transporter"/>
    <property type="match status" value="1"/>
</dbReference>
<protein>
    <submittedName>
        <fullName evidence="8">Predicted arabinose efflux permease, MFS family</fullName>
    </submittedName>
</protein>
<feature type="transmembrane region" description="Helical" evidence="6">
    <location>
        <begin position="305"/>
        <end position="325"/>
    </location>
</feature>
<keyword evidence="9" id="KW-1185">Reference proteome</keyword>
<name>A0A1T5CYY8_9SPHN</name>
<evidence type="ECO:0000256" key="4">
    <source>
        <dbReference type="ARBA" id="ARBA00022989"/>
    </source>
</evidence>
<dbReference type="OrthoDB" id="7187764at2"/>
<keyword evidence="5 6" id="KW-0472">Membrane</keyword>
<feature type="transmembrane region" description="Helical" evidence="6">
    <location>
        <begin position="270"/>
        <end position="293"/>
    </location>
</feature>
<proteinExistence type="predicted"/>
<dbReference type="RefSeq" id="WP_139385088.1">
    <property type="nucleotide sequence ID" value="NZ_FUYM01000004.1"/>
</dbReference>
<evidence type="ECO:0000259" key="7">
    <source>
        <dbReference type="PROSITE" id="PS50850"/>
    </source>
</evidence>
<feature type="transmembrane region" description="Helical" evidence="6">
    <location>
        <begin position="158"/>
        <end position="180"/>
    </location>
</feature>
<keyword evidence="4 6" id="KW-1133">Transmembrane helix</keyword>
<reference evidence="9" key="1">
    <citation type="submission" date="2017-02" db="EMBL/GenBank/DDBJ databases">
        <authorList>
            <person name="Varghese N."/>
            <person name="Submissions S."/>
        </authorList>
    </citation>
    <scope>NUCLEOTIDE SEQUENCE [LARGE SCALE GENOMIC DNA]</scope>
    <source>
        <strain evidence="9">UM2</strain>
    </source>
</reference>
<feature type="transmembrane region" description="Helical" evidence="6">
    <location>
        <begin position="115"/>
        <end position="137"/>
    </location>
</feature>
<keyword evidence="3 6" id="KW-0812">Transmembrane</keyword>